<dbReference type="Proteomes" id="UP001165960">
    <property type="component" value="Unassembled WGS sequence"/>
</dbReference>
<organism evidence="1 2">
    <name type="scientific">Entomophthora muscae</name>
    <dbReference type="NCBI Taxonomy" id="34485"/>
    <lineage>
        <taxon>Eukaryota</taxon>
        <taxon>Fungi</taxon>
        <taxon>Fungi incertae sedis</taxon>
        <taxon>Zoopagomycota</taxon>
        <taxon>Entomophthoromycotina</taxon>
        <taxon>Entomophthoromycetes</taxon>
        <taxon>Entomophthorales</taxon>
        <taxon>Entomophthoraceae</taxon>
        <taxon>Entomophthora</taxon>
    </lineage>
</organism>
<accession>A0ACC2TQP8</accession>
<evidence type="ECO:0000313" key="1">
    <source>
        <dbReference type="EMBL" id="KAJ9076691.1"/>
    </source>
</evidence>
<keyword evidence="2" id="KW-1185">Reference proteome</keyword>
<dbReference type="EMBL" id="QTSX02002256">
    <property type="protein sequence ID" value="KAJ9076691.1"/>
    <property type="molecule type" value="Genomic_DNA"/>
</dbReference>
<comment type="caution">
    <text evidence="1">The sequence shown here is derived from an EMBL/GenBank/DDBJ whole genome shotgun (WGS) entry which is preliminary data.</text>
</comment>
<sequence length="166" mass="18769">MNNLLIISDSRCAKLPIASLNQPIKVEWAIIIDVASNLITEYQLAHEPTSVKFSLFYRHPDAQRLLASFWGFLDSKVGSPEQLPNVKRVSNCIQNFVNPAIHHLLGIQACHHMEVQDLVAYSNQQQEYQAALVHHLDLSFAEVQNYAHHNQAHHAQTSQCLNALLD</sequence>
<name>A0ACC2TQP8_9FUNG</name>
<gene>
    <name evidence="1" type="ORF">DSO57_1023892</name>
</gene>
<evidence type="ECO:0000313" key="2">
    <source>
        <dbReference type="Proteomes" id="UP001165960"/>
    </source>
</evidence>
<protein>
    <submittedName>
        <fullName evidence="1">Uncharacterized protein</fullName>
    </submittedName>
</protein>
<reference evidence="1" key="1">
    <citation type="submission" date="2022-04" db="EMBL/GenBank/DDBJ databases">
        <title>Genome of the entomopathogenic fungus Entomophthora muscae.</title>
        <authorList>
            <person name="Elya C."/>
            <person name="Lovett B.R."/>
            <person name="Lee E."/>
            <person name="Macias A.M."/>
            <person name="Hajek A.E."/>
            <person name="De Bivort B.L."/>
            <person name="Kasson M.T."/>
            <person name="De Fine Licht H.H."/>
            <person name="Stajich J.E."/>
        </authorList>
    </citation>
    <scope>NUCLEOTIDE SEQUENCE</scope>
    <source>
        <strain evidence="1">Berkeley</strain>
    </source>
</reference>
<proteinExistence type="predicted"/>